<dbReference type="RefSeq" id="WP_130474001.1">
    <property type="nucleotide sequence ID" value="NZ_SFCC01000002.1"/>
</dbReference>
<evidence type="ECO:0000313" key="3">
    <source>
        <dbReference type="Proteomes" id="UP000292003"/>
    </source>
</evidence>
<organism evidence="2 3">
    <name type="scientific">Amycolatopsis suaedae</name>
    <dbReference type="NCBI Taxonomy" id="2510978"/>
    <lineage>
        <taxon>Bacteria</taxon>
        <taxon>Bacillati</taxon>
        <taxon>Actinomycetota</taxon>
        <taxon>Actinomycetes</taxon>
        <taxon>Pseudonocardiales</taxon>
        <taxon>Pseudonocardiaceae</taxon>
        <taxon>Amycolatopsis</taxon>
    </lineage>
</organism>
<accession>A0A4V2EMI8</accession>
<dbReference type="AlphaFoldDB" id="A0A4V2EMI8"/>
<evidence type="ECO:0000256" key="1">
    <source>
        <dbReference type="SAM" id="MobiDB-lite"/>
    </source>
</evidence>
<reference evidence="2 3" key="1">
    <citation type="submission" date="2019-02" db="EMBL/GenBank/DDBJ databases">
        <title>Draft genome sequence of Amycolatopsis sp. 8-3EHSu isolated from roots of Suaeda maritima.</title>
        <authorList>
            <person name="Duangmal K."/>
            <person name="Chantavorakit T."/>
        </authorList>
    </citation>
    <scope>NUCLEOTIDE SEQUENCE [LARGE SCALE GENOMIC DNA]</scope>
    <source>
        <strain evidence="2 3">8-3EHSu</strain>
    </source>
</reference>
<name>A0A4V2EMI8_9PSEU</name>
<comment type="caution">
    <text evidence="2">The sequence shown here is derived from an EMBL/GenBank/DDBJ whole genome shotgun (WGS) entry which is preliminary data.</text>
</comment>
<dbReference type="EMBL" id="SFCC01000002">
    <property type="protein sequence ID" value="RZQ65215.1"/>
    <property type="molecule type" value="Genomic_DNA"/>
</dbReference>
<sequence length="401" mass="40931">MTLNIHVEADPASMRACAEGMKAAAVLADSGSQATSSASTRAYDGWTGSGSSGFHSAMGDLRPQADGLSDGWQGTAVALALHTDDIETVRARMRQAADIARAAGLVVTDREILEPGPPPPQPQPISTDEPETPAAAGSRARAEAAWQEWVKKAQAYAEASAVVIEARQIETDSQNVLLAYLGNVAEKWHINGADLLTGLAAGYIAQQSTWKASAAKFGAMADEALGAAKNVALDSSTRAQSLVTGMIAQVRANAEAHKAAASRVGQWLDKLPDPAKKVVTYKLSQAIPKNAPYLARSTAVLKHIPGVGTGLTGVSVWIDIESGKDPALSVASNGAGLLAGGLGGAAVGSAFGGPVGAVAGFIISTGVGFAVEEWGPDVAEAMGKLPGMVEKYGPPGGAYGR</sequence>
<dbReference type="OrthoDB" id="3296722at2"/>
<proteinExistence type="predicted"/>
<feature type="region of interest" description="Disordered" evidence="1">
    <location>
        <begin position="111"/>
        <end position="141"/>
    </location>
</feature>
<gene>
    <name evidence="2" type="ORF">EWH70_04820</name>
</gene>
<evidence type="ECO:0000313" key="2">
    <source>
        <dbReference type="EMBL" id="RZQ65215.1"/>
    </source>
</evidence>
<protein>
    <submittedName>
        <fullName evidence="2">Uncharacterized protein</fullName>
    </submittedName>
</protein>
<dbReference type="Proteomes" id="UP000292003">
    <property type="component" value="Unassembled WGS sequence"/>
</dbReference>
<keyword evidence="3" id="KW-1185">Reference proteome</keyword>